<feature type="compositionally biased region" description="Basic and acidic residues" evidence="1">
    <location>
        <begin position="259"/>
        <end position="268"/>
    </location>
</feature>
<feature type="transmembrane region" description="Helical" evidence="2">
    <location>
        <begin position="60"/>
        <end position="82"/>
    </location>
</feature>
<proteinExistence type="predicted"/>
<dbReference type="EMBL" id="WJQU01000001">
    <property type="protein sequence ID" value="KAJ6645380.1"/>
    <property type="molecule type" value="Genomic_DNA"/>
</dbReference>
<dbReference type="OrthoDB" id="8180835at2759"/>
<feature type="compositionally biased region" description="Basic and acidic residues" evidence="1">
    <location>
        <begin position="204"/>
        <end position="214"/>
    </location>
</feature>
<feature type="compositionally biased region" description="Polar residues" evidence="1">
    <location>
        <begin position="269"/>
        <end position="278"/>
    </location>
</feature>
<keyword evidence="2" id="KW-0472">Membrane</keyword>
<reference evidence="3" key="1">
    <citation type="submission" date="2022-07" db="EMBL/GenBank/DDBJ databases">
        <authorList>
            <person name="Trinca V."/>
            <person name="Uliana J.V.C."/>
            <person name="Torres T.T."/>
            <person name="Ward R.J."/>
            <person name="Monesi N."/>
        </authorList>
    </citation>
    <scope>NUCLEOTIDE SEQUENCE</scope>
    <source>
        <strain evidence="3">HSMRA1968</strain>
        <tissue evidence="3">Whole embryos</tissue>
    </source>
</reference>
<evidence type="ECO:0000256" key="2">
    <source>
        <dbReference type="SAM" id="Phobius"/>
    </source>
</evidence>
<keyword evidence="2" id="KW-0812">Transmembrane</keyword>
<comment type="caution">
    <text evidence="3">The sequence shown here is derived from an EMBL/GenBank/DDBJ whole genome shotgun (WGS) entry which is preliminary data.</text>
</comment>
<protein>
    <submittedName>
        <fullName evidence="3">Uncharacterized protein</fullName>
    </submittedName>
</protein>
<feature type="transmembrane region" description="Helical" evidence="2">
    <location>
        <begin position="94"/>
        <end position="114"/>
    </location>
</feature>
<dbReference type="AlphaFoldDB" id="A0A9Q0S6K3"/>
<feature type="compositionally biased region" description="Low complexity" evidence="1">
    <location>
        <begin position="154"/>
        <end position="174"/>
    </location>
</feature>
<feature type="region of interest" description="Disordered" evidence="1">
    <location>
        <begin position="259"/>
        <end position="278"/>
    </location>
</feature>
<evidence type="ECO:0000313" key="4">
    <source>
        <dbReference type="Proteomes" id="UP001151699"/>
    </source>
</evidence>
<sequence length="438" mass="49459">MRSAVGRILLKVFELLGCIACVITKALTDLESGRVFLRNQKLSREWGLLHNLFWSQSGNAFANVTYGGFTLIIALMLISRFIDAKSRPSLVEKIFLTVGMLCFFAMGGLVFAAFDQVPKELHDNAIVLGCLSFFVAILILIDLADPMARYTSDTTQTENNNNNSNGNAATVNAASPLKLPNGGIEIKPINGMKTVPSTDTAVQIHEHEDSRSENHSPPPQSNVNIPLNGTYHRSDEVDFVQTAVLPKVEQPVFEKVLLPEKRRPEKHSVQNPRENTSQTEFVTTARQSTYDQRQMAYDQRQTSFDQNNFSHQDPYRNIDNRHQPHHNYGYVRDNAHATRNLPSHQSQFTYDRYDNRPLMVVRDYSNARANMSYDQRIKSASYRRSNNLNNSAATRKSRCRSHCSSDDDENVSAIQPGFVANAAKVWDSRAKRDFNTVV</sequence>
<evidence type="ECO:0000313" key="3">
    <source>
        <dbReference type="EMBL" id="KAJ6645380.1"/>
    </source>
</evidence>
<feature type="region of interest" description="Disordered" evidence="1">
    <location>
        <begin position="197"/>
        <end position="230"/>
    </location>
</feature>
<organism evidence="3 4">
    <name type="scientific">Pseudolycoriella hygida</name>
    <dbReference type="NCBI Taxonomy" id="35572"/>
    <lineage>
        <taxon>Eukaryota</taxon>
        <taxon>Metazoa</taxon>
        <taxon>Ecdysozoa</taxon>
        <taxon>Arthropoda</taxon>
        <taxon>Hexapoda</taxon>
        <taxon>Insecta</taxon>
        <taxon>Pterygota</taxon>
        <taxon>Neoptera</taxon>
        <taxon>Endopterygota</taxon>
        <taxon>Diptera</taxon>
        <taxon>Nematocera</taxon>
        <taxon>Sciaroidea</taxon>
        <taxon>Sciaridae</taxon>
        <taxon>Pseudolycoriella</taxon>
    </lineage>
</organism>
<feature type="transmembrane region" description="Helical" evidence="2">
    <location>
        <begin position="12"/>
        <end position="28"/>
    </location>
</feature>
<feature type="transmembrane region" description="Helical" evidence="2">
    <location>
        <begin position="126"/>
        <end position="144"/>
    </location>
</feature>
<feature type="region of interest" description="Disordered" evidence="1">
    <location>
        <begin position="153"/>
        <end position="176"/>
    </location>
</feature>
<keyword evidence="4" id="KW-1185">Reference proteome</keyword>
<dbReference type="Proteomes" id="UP001151699">
    <property type="component" value="Chromosome A"/>
</dbReference>
<accession>A0A9Q0S6K3</accession>
<name>A0A9Q0S6K3_9DIPT</name>
<evidence type="ECO:0000256" key="1">
    <source>
        <dbReference type="SAM" id="MobiDB-lite"/>
    </source>
</evidence>
<gene>
    <name evidence="3" type="ORF">Bhyg_00586</name>
</gene>
<keyword evidence="2" id="KW-1133">Transmembrane helix</keyword>